<keyword evidence="5 9" id="KW-0798">TonB box</keyword>
<dbReference type="NCBIfam" id="TIGR04057">
    <property type="entry name" value="SusC_RagA_signa"/>
    <property type="match status" value="1"/>
</dbReference>
<keyword evidence="7 8" id="KW-0998">Cell outer membrane</keyword>
<gene>
    <name evidence="13" type="ORF">SAMN05421766_102300</name>
</gene>
<evidence type="ECO:0000256" key="1">
    <source>
        <dbReference type="ARBA" id="ARBA00004571"/>
    </source>
</evidence>
<keyword evidence="14" id="KW-1185">Reference proteome</keyword>
<dbReference type="Pfam" id="PF07715">
    <property type="entry name" value="Plug"/>
    <property type="match status" value="1"/>
</dbReference>
<reference evidence="13 14" key="1">
    <citation type="submission" date="2017-01" db="EMBL/GenBank/DDBJ databases">
        <authorList>
            <person name="Varghese N."/>
            <person name="Submissions S."/>
        </authorList>
    </citation>
    <scope>NUCLEOTIDE SEQUENCE [LARGE SCALE GENOMIC DNA]</scope>
    <source>
        <strain evidence="13 14">DSM 2061</strain>
    </source>
</reference>
<comment type="similarity">
    <text evidence="8 9">Belongs to the TonB-dependent receptor family.</text>
</comment>
<dbReference type="Proteomes" id="UP000185728">
    <property type="component" value="Unassembled WGS sequence"/>
</dbReference>
<dbReference type="InterPro" id="IPR012910">
    <property type="entry name" value="Plug_dom"/>
</dbReference>
<keyword evidence="2 8" id="KW-0813">Transport</keyword>
<evidence type="ECO:0000256" key="2">
    <source>
        <dbReference type="ARBA" id="ARBA00022448"/>
    </source>
</evidence>
<evidence type="ECO:0000313" key="13">
    <source>
        <dbReference type="EMBL" id="SIS48680.1"/>
    </source>
</evidence>
<dbReference type="InterPro" id="IPR023996">
    <property type="entry name" value="TonB-dep_OMP_SusC/RagA"/>
</dbReference>
<feature type="domain" description="TonB-dependent receptor plug" evidence="12">
    <location>
        <begin position="125"/>
        <end position="231"/>
    </location>
</feature>
<evidence type="ECO:0000256" key="4">
    <source>
        <dbReference type="ARBA" id="ARBA00022692"/>
    </source>
</evidence>
<dbReference type="SUPFAM" id="SSF56935">
    <property type="entry name" value="Porins"/>
    <property type="match status" value="1"/>
</dbReference>
<dbReference type="Pfam" id="PF00593">
    <property type="entry name" value="TonB_dep_Rec_b-barrel"/>
    <property type="match status" value="1"/>
</dbReference>
<feature type="chain" id="PRO_5045817125" evidence="10">
    <location>
        <begin position="35"/>
        <end position="1017"/>
    </location>
</feature>
<dbReference type="Pfam" id="PF13715">
    <property type="entry name" value="CarbopepD_reg_2"/>
    <property type="match status" value="1"/>
</dbReference>
<accession>A0ABY1KM11</accession>
<comment type="subcellular location">
    <subcellularLocation>
        <location evidence="1 8">Cell outer membrane</location>
        <topology evidence="1 8">Multi-pass membrane protein</topology>
    </subcellularLocation>
</comment>
<dbReference type="InterPro" id="IPR037066">
    <property type="entry name" value="Plug_dom_sf"/>
</dbReference>
<dbReference type="InterPro" id="IPR023997">
    <property type="entry name" value="TonB-dep_OMP_SusC/RagA_CS"/>
</dbReference>
<dbReference type="NCBIfam" id="TIGR04056">
    <property type="entry name" value="OMP_RagA_SusC"/>
    <property type="match status" value="1"/>
</dbReference>
<name>A0ABY1KM11_9FLAO</name>
<dbReference type="Gene3D" id="2.60.40.1120">
    <property type="entry name" value="Carboxypeptidase-like, regulatory domain"/>
    <property type="match status" value="1"/>
</dbReference>
<evidence type="ECO:0000256" key="7">
    <source>
        <dbReference type="ARBA" id="ARBA00023237"/>
    </source>
</evidence>
<evidence type="ECO:0000256" key="10">
    <source>
        <dbReference type="SAM" id="SignalP"/>
    </source>
</evidence>
<feature type="domain" description="TonB-dependent receptor-like beta-barrel" evidence="11">
    <location>
        <begin position="371"/>
        <end position="969"/>
    </location>
</feature>
<dbReference type="InterPro" id="IPR000531">
    <property type="entry name" value="Beta-barrel_TonB"/>
</dbReference>
<evidence type="ECO:0000256" key="5">
    <source>
        <dbReference type="ARBA" id="ARBA00023077"/>
    </source>
</evidence>
<evidence type="ECO:0000256" key="9">
    <source>
        <dbReference type="RuleBase" id="RU003357"/>
    </source>
</evidence>
<evidence type="ECO:0000259" key="12">
    <source>
        <dbReference type="Pfam" id="PF07715"/>
    </source>
</evidence>
<evidence type="ECO:0000259" key="11">
    <source>
        <dbReference type="Pfam" id="PF00593"/>
    </source>
</evidence>
<keyword evidence="3 8" id="KW-1134">Transmembrane beta strand</keyword>
<dbReference type="InterPro" id="IPR039426">
    <property type="entry name" value="TonB-dep_rcpt-like"/>
</dbReference>
<keyword evidence="6 8" id="KW-0472">Membrane</keyword>
<dbReference type="Gene3D" id="2.40.170.20">
    <property type="entry name" value="TonB-dependent receptor, beta-barrel domain"/>
    <property type="match status" value="1"/>
</dbReference>
<comment type="caution">
    <text evidence="13">The sequence shown here is derived from an EMBL/GenBank/DDBJ whole genome shotgun (WGS) entry which is preliminary data.</text>
</comment>
<protein>
    <submittedName>
        <fullName evidence="13">TonB-linked outer membrane protein, SusC/RagA family</fullName>
    </submittedName>
</protein>
<organism evidence="13 14">
    <name type="scientific">Zobellia uliginosa</name>
    <dbReference type="NCBI Taxonomy" id="143224"/>
    <lineage>
        <taxon>Bacteria</taxon>
        <taxon>Pseudomonadati</taxon>
        <taxon>Bacteroidota</taxon>
        <taxon>Flavobacteriia</taxon>
        <taxon>Flavobacteriales</taxon>
        <taxon>Flavobacteriaceae</taxon>
        <taxon>Zobellia</taxon>
    </lineage>
</organism>
<proteinExistence type="inferred from homology"/>
<sequence>MTTLMKTTNFFGKNIRFSSQFWCLFMLCFLGAFAQAQTVKGTVSDAQGPLPGVNVILKESSNGTTTDFDGNFVLQGVSKGATLVFSYIGYKSQEITVTGADLKVTMEEDAQALEEVVVVGYGVQKKKDLTGSISSINTDDIQKTNTVSLDQAIQGRAAGVSVSGTSGAPGASPTVRIRGTGTVNNSDPLYVIDGVPINDIANFNMADAASIDVLKDASATAIYGSRGANGVILIETKKGSKRKTTVSYNVYTGVQNKIDNLDVLTGPQWAMLVNEANTNDGTPLNPELANTGALPTYNWKDAAYRSGFIQDHQLSVSGGSEKSTYYISYGYISQDGILKESGYSRHNFRVNNTYQVGKKIKVGHNIQYSNSDRTSVPEVGGNPWQRAAFVGYVTDPVSPIYAPDGSLGIPGYSSAINALGLVEYGKRDRMKESFFGNLFVELDLAKGLKFKSNYGLEITNVKSDNYVPEYFVGPTYNSPVSRYILSRSENRVMVLSNTLNYLKVFKDKHNFNGLLGQEIQNLNSNNVQAERSEIPSSVANPTLGSGNVSTSTNNGGISESKLLSFFGRLNYNYDERYLITATYRFDGSSRFGENQRWGKFPSVALGWNVHNERFYNIGFLDQLKFRAGWGETGNQNIPNSATFNTLNLNTNYMYGADETTTVGAAPLRPGNQDLKWETTVTKNIGVDLGLFNNSLTLTADYFIKNTTDLLLAIPILNTAGYKTSPYGNAGNIENKGFELTANYRKSFGDFSFSLGGNISFVKNKVISLADDGILIGSNRSKDYSRTEAGHPIASFYGYEMIGIFQTQDEVDNSAVLPKTQPGDVKYRDLNDDGIINDDDRKYIGSPFPDYTYGINLDMNYKQFDFSMFFQGSQGNDILNHTIYWLEADLGTNMSSNMLNRWTGEGTSNTLPRVTFANNGVNMPKSSSRYVKDGSYLRLKNVQLGYSLPQDMLDKTPISNLRIYLAAQNLLTFTKYEGMDPEVGVDTSDNGTSPLDIGIDNGLYPSARTFTLGLNIKF</sequence>
<dbReference type="SUPFAM" id="SSF49464">
    <property type="entry name" value="Carboxypeptidase regulatory domain-like"/>
    <property type="match status" value="1"/>
</dbReference>
<keyword evidence="4 8" id="KW-0812">Transmembrane</keyword>
<feature type="signal peptide" evidence="10">
    <location>
        <begin position="1"/>
        <end position="34"/>
    </location>
</feature>
<dbReference type="PROSITE" id="PS52016">
    <property type="entry name" value="TONB_DEPENDENT_REC_3"/>
    <property type="match status" value="1"/>
</dbReference>
<evidence type="ECO:0000256" key="8">
    <source>
        <dbReference type="PROSITE-ProRule" id="PRU01360"/>
    </source>
</evidence>
<evidence type="ECO:0000313" key="14">
    <source>
        <dbReference type="Proteomes" id="UP000185728"/>
    </source>
</evidence>
<dbReference type="Gene3D" id="2.170.130.10">
    <property type="entry name" value="TonB-dependent receptor, plug domain"/>
    <property type="match status" value="1"/>
</dbReference>
<dbReference type="EMBL" id="FTOB01000002">
    <property type="protein sequence ID" value="SIS48680.1"/>
    <property type="molecule type" value="Genomic_DNA"/>
</dbReference>
<evidence type="ECO:0000256" key="3">
    <source>
        <dbReference type="ARBA" id="ARBA00022452"/>
    </source>
</evidence>
<dbReference type="InterPro" id="IPR036942">
    <property type="entry name" value="Beta-barrel_TonB_sf"/>
</dbReference>
<dbReference type="InterPro" id="IPR008969">
    <property type="entry name" value="CarboxyPept-like_regulatory"/>
</dbReference>
<keyword evidence="10" id="KW-0732">Signal</keyword>
<evidence type="ECO:0000256" key="6">
    <source>
        <dbReference type="ARBA" id="ARBA00023136"/>
    </source>
</evidence>